<dbReference type="InterPro" id="IPR036629">
    <property type="entry name" value="YjbJ_sf"/>
</dbReference>
<organism evidence="4 5">
    <name type="scientific">Olpidium bornovanus</name>
    <dbReference type="NCBI Taxonomy" id="278681"/>
    <lineage>
        <taxon>Eukaryota</taxon>
        <taxon>Fungi</taxon>
        <taxon>Fungi incertae sedis</taxon>
        <taxon>Olpidiomycota</taxon>
        <taxon>Olpidiomycotina</taxon>
        <taxon>Olpidiomycetes</taxon>
        <taxon>Olpidiales</taxon>
        <taxon>Olpidiaceae</taxon>
        <taxon>Olpidium</taxon>
    </lineage>
</organism>
<dbReference type="EMBL" id="JAEFCI010005305">
    <property type="protein sequence ID" value="KAG5460381.1"/>
    <property type="molecule type" value="Genomic_DNA"/>
</dbReference>
<reference evidence="4 5" key="1">
    <citation type="journal article" name="Sci. Rep.">
        <title>Genome-scale phylogenetic analyses confirm Olpidium as the closest living zoosporic fungus to the non-flagellated, terrestrial fungi.</title>
        <authorList>
            <person name="Chang Y."/>
            <person name="Rochon D."/>
            <person name="Sekimoto S."/>
            <person name="Wang Y."/>
            <person name="Chovatia M."/>
            <person name="Sandor L."/>
            <person name="Salamov A."/>
            <person name="Grigoriev I.V."/>
            <person name="Stajich J.E."/>
            <person name="Spatafora J.W."/>
        </authorList>
    </citation>
    <scope>NUCLEOTIDE SEQUENCE [LARGE SCALE GENOMIC DNA]</scope>
    <source>
        <strain evidence="4">S191</strain>
    </source>
</reference>
<accession>A0A8H7ZVV3</accession>
<protein>
    <recommendedName>
        <fullName evidence="3">CsbD-like domain-containing protein</fullName>
    </recommendedName>
</protein>
<keyword evidence="5" id="KW-1185">Reference proteome</keyword>
<evidence type="ECO:0000259" key="3">
    <source>
        <dbReference type="Pfam" id="PF05532"/>
    </source>
</evidence>
<evidence type="ECO:0000313" key="5">
    <source>
        <dbReference type="Proteomes" id="UP000673691"/>
    </source>
</evidence>
<feature type="domain" description="CsbD-like" evidence="3">
    <location>
        <begin position="100"/>
        <end position="133"/>
    </location>
</feature>
<sequence>MPDTPTKLHGQTEAAIGGAKETGGKVIGNESLQAKGANQKAAGNAETQGYKRAIEKKSFSEPFQSSPTCCVFHNREILNFARRSFRFFFSGTAAKAKEYTEGTADNVKGSVKSAFGGLTGDKSMQAEGEYDKVCARPEILICFRLSQTRPLEFS</sequence>
<feature type="region of interest" description="Disordered" evidence="2">
    <location>
        <begin position="1"/>
        <end position="22"/>
    </location>
</feature>
<dbReference type="PANTHER" id="PTHR40460:SF1">
    <property type="entry name" value="CSBD-LIKE DOMAIN-CONTAINING PROTEIN"/>
    <property type="match status" value="1"/>
</dbReference>
<proteinExistence type="inferred from homology"/>
<evidence type="ECO:0000256" key="2">
    <source>
        <dbReference type="SAM" id="MobiDB-lite"/>
    </source>
</evidence>
<gene>
    <name evidence="4" type="ORF">BJ554DRAFT_7580</name>
</gene>
<dbReference type="Pfam" id="PF05532">
    <property type="entry name" value="CsbD"/>
    <property type="match status" value="1"/>
</dbReference>
<comment type="caution">
    <text evidence="4">The sequence shown here is derived from an EMBL/GenBank/DDBJ whole genome shotgun (WGS) entry which is preliminary data.</text>
</comment>
<evidence type="ECO:0000313" key="4">
    <source>
        <dbReference type="EMBL" id="KAG5460381.1"/>
    </source>
</evidence>
<name>A0A8H7ZVV3_9FUNG</name>
<dbReference type="AlphaFoldDB" id="A0A8H7ZVV3"/>
<evidence type="ECO:0000256" key="1">
    <source>
        <dbReference type="ARBA" id="ARBA00009129"/>
    </source>
</evidence>
<dbReference type="PANTHER" id="PTHR40460">
    <property type="entry name" value="CHROMOSOME 1, WHOLE GENOME SHOTGUN SEQUENCE"/>
    <property type="match status" value="1"/>
</dbReference>
<dbReference type="OrthoDB" id="9999611at2759"/>
<dbReference type="InterPro" id="IPR008462">
    <property type="entry name" value="CsbD"/>
</dbReference>
<dbReference type="SUPFAM" id="SSF69047">
    <property type="entry name" value="Hypothetical protein YjbJ"/>
    <property type="match status" value="2"/>
</dbReference>
<dbReference type="Proteomes" id="UP000673691">
    <property type="component" value="Unassembled WGS sequence"/>
</dbReference>
<comment type="similarity">
    <text evidence="1">Belongs to the UPF0337 (CsbD) family.</text>
</comment>